<comment type="similarity">
    <text evidence="1">Belongs to the bacterial ribosomal protein bL19 family.</text>
</comment>
<dbReference type="InterPro" id="IPR008991">
    <property type="entry name" value="Translation_prot_SH3-like_sf"/>
</dbReference>
<dbReference type="PANTHER" id="PTHR15680:SF9">
    <property type="entry name" value="LARGE RIBOSOMAL SUBUNIT PROTEIN BL19M"/>
    <property type="match status" value="1"/>
</dbReference>
<organism evidence="4 5">
    <name type="scientific">Saccharomyces uvarum</name>
    <name type="common">Yeast</name>
    <name type="synonym">Saccharomyces bayanus var. uvarum</name>
    <dbReference type="NCBI Taxonomy" id="230603"/>
    <lineage>
        <taxon>Eukaryota</taxon>
        <taxon>Fungi</taxon>
        <taxon>Dikarya</taxon>
        <taxon>Ascomycota</taxon>
        <taxon>Saccharomycotina</taxon>
        <taxon>Saccharomycetes</taxon>
        <taxon>Saccharomycetales</taxon>
        <taxon>Saccharomycetaceae</taxon>
        <taxon>Saccharomyces</taxon>
    </lineage>
</organism>
<keyword evidence="2" id="KW-0689">Ribosomal protein</keyword>
<accession>A0AA35JCT9</accession>
<reference evidence="4" key="1">
    <citation type="submission" date="2022-10" db="EMBL/GenBank/DDBJ databases">
        <authorList>
            <person name="Byrne P K."/>
        </authorList>
    </citation>
    <scope>NUCLEOTIDE SEQUENCE</scope>
    <source>
        <strain evidence="4">CBS7001</strain>
    </source>
</reference>
<keyword evidence="3" id="KW-0687">Ribonucleoprotein</keyword>
<sequence>MFWSRNVRSMGRWARTYIVPATNRKTIPVYPPVQRIGSAQIMARVAQSEIETLDPAASRRKLISKKNKDRLQAGDVVRVVYDSAKCSYDPFVGYILSVDRKQLVQDASLLLRNQIAKTAVEIRVPLFSPLIERIDLLRPHASSRQRNKHYYIRGTKLDVGDLEASLRRKK</sequence>
<evidence type="ECO:0000313" key="4">
    <source>
        <dbReference type="EMBL" id="CAI4057354.1"/>
    </source>
</evidence>
<name>A0AA35JCT9_SACUV</name>
<evidence type="ECO:0000256" key="1">
    <source>
        <dbReference type="ARBA" id="ARBA00005781"/>
    </source>
</evidence>
<dbReference type="Pfam" id="PF01245">
    <property type="entry name" value="Ribosomal_L19"/>
    <property type="match status" value="1"/>
</dbReference>
<gene>
    <name evidence="4" type="primary">SUVC03G1050</name>
    <name evidence="4" type="ORF">SUVC_03G1050</name>
</gene>
<evidence type="ECO:0000256" key="3">
    <source>
        <dbReference type="ARBA" id="ARBA00023274"/>
    </source>
</evidence>
<dbReference type="SUPFAM" id="SSF50104">
    <property type="entry name" value="Translation proteins SH3-like domain"/>
    <property type="match status" value="1"/>
</dbReference>
<dbReference type="GO" id="GO:0006412">
    <property type="term" value="P:translation"/>
    <property type="evidence" value="ECO:0007669"/>
    <property type="project" value="InterPro"/>
</dbReference>
<dbReference type="FunFam" id="2.30.30.790:FF:000010">
    <property type="entry name" value="Mitochondrial ribosomal protein"/>
    <property type="match status" value="1"/>
</dbReference>
<dbReference type="GO" id="GO:0005762">
    <property type="term" value="C:mitochondrial large ribosomal subunit"/>
    <property type="evidence" value="ECO:0007669"/>
    <property type="project" value="TreeGrafter"/>
</dbReference>
<dbReference type="Proteomes" id="UP001162090">
    <property type="component" value="Chromosome 3"/>
</dbReference>
<dbReference type="AlphaFoldDB" id="A0AA35JCT9"/>
<dbReference type="EMBL" id="OX365914">
    <property type="protein sequence ID" value="CAI4057354.1"/>
    <property type="molecule type" value="Genomic_DNA"/>
</dbReference>
<proteinExistence type="inferred from homology"/>
<dbReference type="InterPro" id="IPR038657">
    <property type="entry name" value="Ribosomal_bL19_sf"/>
</dbReference>
<evidence type="ECO:0000256" key="2">
    <source>
        <dbReference type="ARBA" id="ARBA00022980"/>
    </source>
</evidence>
<dbReference type="Gene3D" id="2.30.30.790">
    <property type="match status" value="1"/>
</dbReference>
<evidence type="ECO:0000313" key="5">
    <source>
        <dbReference type="Proteomes" id="UP001162090"/>
    </source>
</evidence>
<dbReference type="PANTHER" id="PTHR15680">
    <property type="entry name" value="RIBOSOMAL PROTEIN L19"/>
    <property type="match status" value="1"/>
</dbReference>
<protein>
    <submittedName>
        <fullName evidence="4">Uncharacterized protein</fullName>
    </submittedName>
</protein>
<dbReference type="GO" id="GO:0003735">
    <property type="term" value="F:structural constituent of ribosome"/>
    <property type="evidence" value="ECO:0007669"/>
    <property type="project" value="InterPro"/>
</dbReference>
<dbReference type="InterPro" id="IPR001857">
    <property type="entry name" value="Ribosomal_bL19"/>
</dbReference>